<feature type="region of interest" description="Disordered" evidence="1">
    <location>
        <begin position="729"/>
        <end position="749"/>
    </location>
</feature>
<organism evidence="2 3">
    <name type="scientific">Eimeria maxima</name>
    <name type="common">Coccidian parasite</name>
    <dbReference type="NCBI Taxonomy" id="5804"/>
    <lineage>
        <taxon>Eukaryota</taxon>
        <taxon>Sar</taxon>
        <taxon>Alveolata</taxon>
        <taxon>Apicomplexa</taxon>
        <taxon>Conoidasida</taxon>
        <taxon>Coccidia</taxon>
        <taxon>Eucoccidiorida</taxon>
        <taxon>Eimeriorina</taxon>
        <taxon>Eimeriidae</taxon>
        <taxon>Eimeria</taxon>
    </lineage>
</organism>
<evidence type="ECO:0000313" key="3">
    <source>
        <dbReference type="Proteomes" id="UP000030763"/>
    </source>
</evidence>
<feature type="compositionally biased region" description="Basic and acidic residues" evidence="1">
    <location>
        <begin position="375"/>
        <end position="396"/>
    </location>
</feature>
<feature type="region of interest" description="Disordered" evidence="1">
    <location>
        <begin position="676"/>
        <end position="704"/>
    </location>
</feature>
<sequence>MQRGMTRRGYIQAAEGGGAAVDTADNSPQEGSRRRLSAPLAAADGLESTLDRTSSGSQDSAGLGGCPSRAEVQSFFSFLLASMSPPPPQQQRQQQQRVLPNLAAAVDGVLFLAACAVSPRWILSLAPAEQSPLGPRKDSLGVAGGGSSARQKQQQDWLLLCSPAFNAHPPETLPLRALTAFFVSLRQLLPRLPQSAITRLIAPLFALGRSIAFGSHVLPEVPEEVRAVAEALVLLLHGVLQRAAEEAPTLLPGDTVQRVSTACNALTDWSKRLSPSNGGRLVPLLLLGAPPSLQYPIQEEDLLEAPASGVPGCGAAAALALALHRTGASPLPWNILRATASMIEASAAAAARGLQAVGASHQHVAGIVEAPSRLDQRRDYPQEARSQHQQKVKQEQQKLQVGVSPALQTAAEELRQLVTARASWLPVYYLLMRLNGGIWLPAVQQLAEAAAAQGARLIELFISQQQRQRSVREAEETQSAAWAAVGRMLYLEVQQLSISLARLHSLRPLRGMGHFAASAVAFDRFLHEQQISSSQDKGVTGAPGSSGETVVPFLRPLLHTHDPPRDLKEAERRIRFFCSLVTLGATDSSLLSGVTVCLPSEGQINSSNFSSTHQPPQKQQPSSSRVTAAKQISVKLLQRLLFAWSWVGEWPLVVMGLKLLRHRLESLTLQRLLGASTPASSGRGGRNFERTQGKAAAEEDADERNTAELVGKTLALLQKNLNAKWRSFKGGKSSRLTSPPRSEGETSELQEALCSLAATATLWAAVSGFEKQRPEDIALLTFSLIPFWIQETTEGAAPVHTQQQVQTIRAGAAAAAPSADTGTTQEHENSQQQYRQRLQDGANFAALARSLKGFHTFSSASGVSPARYVDSSAVEFYLSELLEKKGADLNMWPSPLLFLLAYNILRLRRNKGNDTFRASFDATTSIGTASAETASPQGHSIGASSAAQQHSQQLTSEAEATAAQLLLRVVAAIDESISFPESVYGWYRAGGSGGPPDGAVKTPQDGGSSPFSLPTLPGNTPQSRTDVSVVATSGASDSPRQAGIGRAGMREVGSFLWALNRAEGGLGVPEIMDTAGASTESTPSPFDNSERHVKVLTLQQAARLAAHNIRRPGGFADKLALYCEAAIRAANDSFLQRAGTLPTPKDLTLDIGKARQQRPFASPAAAVACGEVATSGGEGDLEGDYRPQTVLKKLKRSGIVHAPLLAAECGLLQLFHLLRPLAAAVRAIPDESELMISETENRDPVDVSPPPAGGACDPSTVEAPTTEQVVGPKTGRHSTSILRLLHGAPAFLFAVTAALLRHAQSIAALPADSPRTAAQVQLLLLAASDFATLLHAHCRFTAAGAAEIEAEKDRGAGAAPRISAVTTSVEFRGVLQELLSIFSNLVVRHASQIRDSLALLAAAAQILSLCGRYVPLPAGSKKALEAFAPAAMAALRQPPPYQAGPGRFSGTSSPQPQRGGGAEELRRLATALEALKFVQLK</sequence>
<dbReference type="OMA" id="LIPFWIQ"/>
<feature type="region of interest" description="Disordered" evidence="1">
    <location>
        <begin position="1"/>
        <end position="66"/>
    </location>
</feature>
<protein>
    <submittedName>
        <fullName evidence="2">Uncharacterized protein</fullName>
    </submittedName>
</protein>
<gene>
    <name evidence="2" type="ORF">EMWEY_00002040</name>
</gene>
<feature type="compositionally biased region" description="Low complexity" evidence="1">
    <location>
        <begin position="810"/>
        <end position="819"/>
    </location>
</feature>
<feature type="region of interest" description="Disordered" evidence="1">
    <location>
        <begin position="1239"/>
        <end position="1273"/>
    </location>
</feature>
<proteinExistence type="predicted"/>
<feature type="region of interest" description="Disordered" evidence="1">
    <location>
        <begin position="1439"/>
        <end position="1463"/>
    </location>
</feature>
<evidence type="ECO:0000313" key="2">
    <source>
        <dbReference type="EMBL" id="CDJ55967.1"/>
    </source>
</evidence>
<feature type="region of interest" description="Disordered" evidence="1">
    <location>
        <begin position="375"/>
        <end position="397"/>
    </location>
</feature>
<dbReference type="GeneID" id="25334190"/>
<keyword evidence="3" id="KW-1185">Reference proteome</keyword>
<dbReference type="RefSeq" id="XP_013332617.1">
    <property type="nucleotide sequence ID" value="XM_013477163.1"/>
</dbReference>
<feature type="compositionally biased region" description="Polar residues" evidence="1">
    <location>
        <begin position="820"/>
        <end position="835"/>
    </location>
</feature>
<feature type="region of interest" description="Disordered" evidence="1">
    <location>
        <begin position="810"/>
        <end position="835"/>
    </location>
</feature>
<reference evidence="2" key="2">
    <citation type="submission" date="2013-10" db="EMBL/GenBank/DDBJ databases">
        <authorList>
            <person name="Aslett M."/>
        </authorList>
    </citation>
    <scope>NUCLEOTIDE SEQUENCE [LARGE SCALE GENOMIC DNA]</scope>
    <source>
        <strain evidence="2">Weybridge</strain>
    </source>
</reference>
<feature type="region of interest" description="Disordered" evidence="1">
    <location>
        <begin position="930"/>
        <end position="955"/>
    </location>
</feature>
<reference evidence="2" key="1">
    <citation type="submission" date="2013-10" db="EMBL/GenBank/DDBJ databases">
        <title>Genomic analysis of the causative agents of coccidiosis in chickens.</title>
        <authorList>
            <person name="Reid A.J."/>
            <person name="Blake D."/>
            <person name="Billington K."/>
            <person name="Browne H."/>
            <person name="Dunn M."/>
            <person name="Hung S."/>
            <person name="Kawahara F."/>
            <person name="Miranda-Saavedra D."/>
            <person name="Mourier T."/>
            <person name="Nagra H."/>
            <person name="Otto T.D."/>
            <person name="Rawlings N."/>
            <person name="Sanchez A."/>
            <person name="Sanders M."/>
            <person name="Subramaniam C."/>
            <person name="Tay Y."/>
            <person name="Dear P."/>
            <person name="Doerig C."/>
            <person name="Gruber A."/>
            <person name="Parkinson J."/>
            <person name="Shirley M."/>
            <person name="Wan K.L."/>
            <person name="Berriman M."/>
            <person name="Tomley F."/>
            <person name="Pain A."/>
        </authorList>
    </citation>
    <scope>NUCLEOTIDE SEQUENCE [LARGE SCALE GENOMIC DNA]</scope>
    <source>
        <strain evidence="2">Weybridge</strain>
    </source>
</reference>
<name>U6LVI7_EIMMA</name>
<feature type="compositionally biased region" description="Polar residues" evidence="1">
    <location>
        <begin position="1005"/>
        <end position="1025"/>
    </location>
</feature>
<evidence type="ECO:0000256" key="1">
    <source>
        <dbReference type="SAM" id="MobiDB-lite"/>
    </source>
</evidence>
<feature type="compositionally biased region" description="Low complexity" evidence="1">
    <location>
        <begin position="610"/>
        <end position="624"/>
    </location>
</feature>
<feature type="compositionally biased region" description="Polar residues" evidence="1">
    <location>
        <begin position="51"/>
        <end position="60"/>
    </location>
</feature>
<dbReference type="VEuPathDB" id="ToxoDB:EMWEY_00002040"/>
<dbReference type="Proteomes" id="UP000030763">
    <property type="component" value="Unassembled WGS sequence"/>
</dbReference>
<feature type="compositionally biased region" description="Low complexity" evidence="1">
    <location>
        <begin position="937"/>
        <end position="953"/>
    </location>
</feature>
<dbReference type="OrthoDB" id="346433at2759"/>
<feature type="region of interest" description="Disordered" evidence="1">
    <location>
        <begin position="995"/>
        <end position="1025"/>
    </location>
</feature>
<feature type="region of interest" description="Disordered" evidence="1">
    <location>
        <begin position="607"/>
        <end position="626"/>
    </location>
</feature>
<accession>U6LVI7</accession>
<dbReference type="EMBL" id="HG718749">
    <property type="protein sequence ID" value="CDJ55967.1"/>
    <property type="molecule type" value="Genomic_DNA"/>
</dbReference>